<reference evidence="3" key="1">
    <citation type="journal article" date="2016" name="Gigascience">
        <title>De novo construction of an expanded transcriptome assembly for the western tarnished plant bug, Lygus hesperus.</title>
        <authorList>
            <person name="Tassone E.E."/>
            <person name="Geib S.M."/>
            <person name="Hall B."/>
            <person name="Fabrick J.A."/>
            <person name="Brent C.S."/>
            <person name="Hull J.J."/>
        </authorList>
    </citation>
    <scope>NUCLEOTIDE SEQUENCE</scope>
</reference>
<feature type="coiled-coil region" evidence="1">
    <location>
        <begin position="33"/>
        <end position="98"/>
    </location>
</feature>
<proteinExistence type="predicted"/>
<evidence type="ECO:0000313" key="3">
    <source>
        <dbReference type="EMBL" id="JAQ18083.1"/>
    </source>
</evidence>
<keyword evidence="1" id="KW-0175">Coiled coil</keyword>
<dbReference type="AlphaFoldDB" id="A0A146MEB5"/>
<organism evidence="3">
    <name type="scientific">Lygus hesperus</name>
    <name type="common">Western plant bug</name>
    <dbReference type="NCBI Taxonomy" id="30085"/>
    <lineage>
        <taxon>Eukaryota</taxon>
        <taxon>Metazoa</taxon>
        <taxon>Ecdysozoa</taxon>
        <taxon>Arthropoda</taxon>
        <taxon>Hexapoda</taxon>
        <taxon>Insecta</taxon>
        <taxon>Pterygota</taxon>
        <taxon>Neoptera</taxon>
        <taxon>Paraneoptera</taxon>
        <taxon>Hemiptera</taxon>
        <taxon>Heteroptera</taxon>
        <taxon>Panheteroptera</taxon>
        <taxon>Cimicomorpha</taxon>
        <taxon>Miridae</taxon>
        <taxon>Mirini</taxon>
        <taxon>Lygus</taxon>
    </lineage>
</organism>
<evidence type="ECO:0000256" key="1">
    <source>
        <dbReference type="SAM" id="Coils"/>
    </source>
</evidence>
<protein>
    <submittedName>
        <fullName evidence="3">Uncharacterized protein</fullName>
    </submittedName>
</protein>
<dbReference type="EMBL" id="GDHC01000546">
    <property type="protein sequence ID" value="JAQ18083.1"/>
    <property type="molecule type" value="Transcribed_RNA"/>
</dbReference>
<accession>A0A146MEB5</accession>
<dbReference type="EMBL" id="GDHC01002295">
    <property type="protein sequence ID" value="JAQ16334.1"/>
    <property type="molecule type" value="Transcribed_RNA"/>
</dbReference>
<gene>
    <name evidence="3" type="ORF">g.59357</name>
    <name evidence="2" type="ORF">g.59359</name>
</gene>
<name>A0A146MEB5_LYGHE</name>
<sequence length="221" mass="25800">MDRITEVRRLCAKTEGELIDFKNLVLLEARGKVGQANDECRQLVLEKEKYESLKTEVERLKSRKAILAKKKRGVDDGYEELSHRLRLTQNELLNVENSNAGKKEKLKTFMMEVIEMEHDKENRMEKMKKDFDRVLKMWKIYKGYLDMRICLVKPDLYLIGFSAAKSSQTSLTLRSLPDLQDWEVIKVDGVNSDLKNKLTSYLAETKDLLGVLCLARRHCRE</sequence>
<evidence type="ECO:0000313" key="2">
    <source>
        <dbReference type="EMBL" id="JAQ16334.1"/>
    </source>
</evidence>